<reference evidence="2 3" key="1">
    <citation type="submission" date="2014-04" db="EMBL/GenBank/DDBJ databases">
        <authorList>
            <consortium name="DOE Joint Genome Institute"/>
            <person name="Kuo A."/>
            <person name="Kohler A."/>
            <person name="Jargeat P."/>
            <person name="Nagy L.G."/>
            <person name="Floudas D."/>
            <person name="Copeland A."/>
            <person name="Barry K.W."/>
            <person name="Cichocki N."/>
            <person name="Veneault-Fourrey C."/>
            <person name="LaButti K."/>
            <person name="Lindquist E.A."/>
            <person name="Lipzen A."/>
            <person name="Lundell T."/>
            <person name="Morin E."/>
            <person name="Murat C."/>
            <person name="Sun H."/>
            <person name="Tunlid A."/>
            <person name="Henrissat B."/>
            <person name="Grigoriev I.V."/>
            <person name="Hibbett D.S."/>
            <person name="Martin F."/>
            <person name="Nordberg H.P."/>
            <person name="Cantor M.N."/>
            <person name="Hua S.X."/>
        </authorList>
    </citation>
    <scope>NUCLEOTIDE SEQUENCE [LARGE SCALE GENOMIC DNA]</scope>
    <source>
        <strain evidence="2 3">Ve08.2h10</strain>
    </source>
</reference>
<evidence type="ECO:0000313" key="2">
    <source>
        <dbReference type="EMBL" id="KIK81306.1"/>
    </source>
</evidence>
<keyword evidence="3" id="KW-1185">Reference proteome</keyword>
<dbReference type="AlphaFoldDB" id="A0A0D0DB64"/>
<dbReference type="EMBL" id="KN825823">
    <property type="protein sequence ID" value="KIK81306.1"/>
    <property type="molecule type" value="Genomic_DNA"/>
</dbReference>
<evidence type="ECO:0000313" key="3">
    <source>
        <dbReference type="Proteomes" id="UP000054538"/>
    </source>
</evidence>
<dbReference type="InParanoid" id="A0A0D0DB64"/>
<name>A0A0D0DB64_9AGAM</name>
<feature type="region of interest" description="Disordered" evidence="1">
    <location>
        <begin position="1"/>
        <end position="20"/>
    </location>
</feature>
<accession>A0A0D0DB64</accession>
<dbReference type="Proteomes" id="UP000054538">
    <property type="component" value="Unassembled WGS sequence"/>
</dbReference>
<proteinExistence type="predicted"/>
<feature type="compositionally biased region" description="Basic and acidic residues" evidence="1">
    <location>
        <begin position="8"/>
        <end position="20"/>
    </location>
</feature>
<protein>
    <submittedName>
        <fullName evidence="2">Uncharacterized protein</fullName>
    </submittedName>
</protein>
<sequence length="128" mass="15258">MAWGGPEEQQKEHGAGKSDAKDWYDEALKIVERTMEEYWNREHQATTNENDNMLESEFDCYCQDGRSWKAKLWHYISNLSTDVLRDKDIMQWWAMQSFTQPLPKLQRMFAPFPQPQYLMSASFQLVLK</sequence>
<evidence type="ECO:0000256" key="1">
    <source>
        <dbReference type="SAM" id="MobiDB-lite"/>
    </source>
</evidence>
<dbReference type="HOGENOM" id="CLU_1960278_0_0_1"/>
<reference evidence="3" key="2">
    <citation type="submission" date="2015-01" db="EMBL/GenBank/DDBJ databases">
        <title>Evolutionary Origins and Diversification of the Mycorrhizal Mutualists.</title>
        <authorList>
            <consortium name="DOE Joint Genome Institute"/>
            <consortium name="Mycorrhizal Genomics Consortium"/>
            <person name="Kohler A."/>
            <person name="Kuo A."/>
            <person name="Nagy L.G."/>
            <person name="Floudas D."/>
            <person name="Copeland A."/>
            <person name="Barry K.W."/>
            <person name="Cichocki N."/>
            <person name="Veneault-Fourrey C."/>
            <person name="LaButti K."/>
            <person name="Lindquist E.A."/>
            <person name="Lipzen A."/>
            <person name="Lundell T."/>
            <person name="Morin E."/>
            <person name="Murat C."/>
            <person name="Riley R."/>
            <person name="Ohm R."/>
            <person name="Sun H."/>
            <person name="Tunlid A."/>
            <person name="Henrissat B."/>
            <person name="Grigoriev I.V."/>
            <person name="Hibbett D.S."/>
            <person name="Martin F."/>
        </authorList>
    </citation>
    <scope>NUCLEOTIDE SEQUENCE [LARGE SCALE GENOMIC DNA]</scope>
    <source>
        <strain evidence="3">Ve08.2h10</strain>
    </source>
</reference>
<organism evidence="2 3">
    <name type="scientific">Paxillus rubicundulus Ve08.2h10</name>
    <dbReference type="NCBI Taxonomy" id="930991"/>
    <lineage>
        <taxon>Eukaryota</taxon>
        <taxon>Fungi</taxon>
        <taxon>Dikarya</taxon>
        <taxon>Basidiomycota</taxon>
        <taxon>Agaricomycotina</taxon>
        <taxon>Agaricomycetes</taxon>
        <taxon>Agaricomycetidae</taxon>
        <taxon>Boletales</taxon>
        <taxon>Paxilineae</taxon>
        <taxon>Paxillaceae</taxon>
        <taxon>Paxillus</taxon>
    </lineage>
</organism>
<gene>
    <name evidence="2" type="ORF">PAXRUDRAFT_15306</name>
</gene>
<dbReference type="OrthoDB" id="2661839at2759"/>